<proteinExistence type="predicted"/>
<feature type="signal peptide" evidence="5">
    <location>
        <begin position="1"/>
        <end position="20"/>
    </location>
</feature>
<dbReference type="GO" id="GO:0006526">
    <property type="term" value="P:L-arginine biosynthetic process"/>
    <property type="evidence" value="ECO:0007669"/>
    <property type="project" value="TreeGrafter"/>
</dbReference>
<keyword evidence="8" id="KW-1185">Reference proteome</keyword>
<evidence type="ECO:0000256" key="4">
    <source>
        <dbReference type="ARBA" id="ARBA00048141"/>
    </source>
</evidence>
<evidence type="ECO:0000256" key="5">
    <source>
        <dbReference type="SAM" id="SignalP"/>
    </source>
</evidence>
<keyword evidence="5" id="KW-0732">Signal</keyword>
<dbReference type="InterPro" id="IPR036393">
    <property type="entry name" value="AceGlu_kinase-like_sf"/>
</dbReference>
<dbReference type="STRING" id="1121279.SAMN02745887_02817"/>
<organism evidence="7 8">
    <name type="scientific">Chitinimonas taiwanensis DSM 18899</name>
    <dbReference type="NCBI Taxonomy" id="1121279"/>
    <lineage>
        <taxon>Bacteria</taxon>
        <taxon>Pseudomonadati</taxon>
        <taxon>Pseudomonadota</taxon>
        <taxon>Betaproteobacteria</taxon>
        <taxon>Neisseriales</taxon>
        <taxon>Chitinibacteraceae</taxon>
        <taxon>Chitinimonas</taxon>
    </lineage>
</organism>
<evidence type="ECO:0000256" key="2">
    <source>
        <dbReference type="ARBA" id="ARBA00013065"/>
    </source>
</evidence>
<comment type="pathway">
    <text evidence="1">Amino-acid biosynthesis; L-arginine biosynthesis; N(2)-acetyl-L-ornithine from L-glutamate: step 2/4.</text>
</comment>
<evidence type="ECO:0000256" key="1">
    <source>
        <dbReference type="ARBA" id="ARBA00004828"/>
    </source>
</evidence>
<dbReference type="PANTHER" id="PTHR23342:SF0">
    <property type="entry name" value="N-ACETYLGLUTAMATE SYNTHASE, MITOCHONDRIAL"/>
    <property type="match status" value="1"/>
</dbReference>
<feature type="chain" id="PRO_5012769423" description="acetylglutamate kinase" evidence="5">
    <location>
        <begin position="21"/>
        <end position="321"/>
    </location>
</feature>
<evidence type="ECO:0000313" key="8">
    <source>
        <dbReference type="Proteomes" id="UP000186513"/>
    </source>
</evidence>
<dbReference type="PANTHER" id="PTHR23342">
    <property type="entry name" value="N-ACETYLGLUTAMATE SYNTHASE"/>
    <property type="match status" value="1"/>
</dbReference>
<sequence>MITASIRHFCAAASSPAARATLTSATPTAAALSQALPYLRALQGQYLVVMVDGPSCLQPALREALLRDLASLHQLGARPLLVQGAAPQLQDVAGHRAPPPAALRQQLARSTLAELNLELVRLLSRSGLQAIGLSGYDAELAQADAQPDAAGLHGVAGLRAEILRHWLGYPAVPVLMPLAPNAHGEETLLSPEALAISVAKQIGACHLLFLHSQPRYAELSAQLSDAPSLEACLHAHPSHPAAPVLRHALAALAAGLPAVHLLDAAEPHGLLDELSSPDGSGLLLCQRGGTQWLADMQRYFRDSEAVLHRGLQVESKRVVRF</sequence>
<evidence type="ECO:0000256" key="3">
    <source>
        <dbReference type="ARBA" id="ARBA00022679"/>
    </source>
</evidence>
<accession>A0A1K2HNJ9</accession>
<dbReference type="EC" id="2.7.2.8" evidence="2"/>
<dbReference type="InterPro" id="IPR001048">
    <property type="entry name" value="Asp/Glu/Uridylate_kinase"/>
</dbReference>
<dbReference type="SUPFAM" id="SSF53633">
    <property type="entry name" value="Carbamate kinase-like"/>
    <property type="match status" value="1"/>
</dbReference>
<feature type="domain" description="Aspartate/glutamate/uridylate kinase" evidence="6">
    <location>
        <begin position="59"/>
        <end position="210"/>
    </location>
</feature>
<dbReference type="Pfam" id="PF00696">
    <property type="entry name" value="AA_kinase"/>
    <property type="match status" value="1"/>
</dbReference>
<comment type="catalytic activity">
    <reaction evidence="4">
        <text>N-acetyl-L-glutamate + ATP = N-acetyl-L-glutamyl 5-phosphate + ADP</text>
        <dbReference type="Rhea" id="RHEA:14629"/>
        <dbReference type="ChEBI" id="CHEBI:30616"/>
        <dbReference type="ChEBI" id="CHEBI:44337"/>
        <dbReference type="ChEBI" id="CHEBI:57936"/>
        <dbReference type="ChEBI" id="CHEBI:456216"/>
        <dbReference type="EC" id="2.7.2.8"/>
    </reaction>
</comment>
<dbReference type="EMBL" id="FPKR01000011">
    <property type="protein sequence ID" value="SFZ78145.1"/>
    <property type="molecule type" value="Genomic_DNA"/>
</dbReference>
<dbReference type="GO" id="GO:0003991">
    <property type="term" value="F:acetylglutamate kinase activity"/>
    <property type="evidence" value="ECO:0007669"/>
    <property type="project" value="UniProtKB-EC"/>
</dbReference>
<evidence type="ECO:0000259" key="6">
    <source>
        <dbReference type="Pfam" id="PF00696"/>
    </source>
</evidence>
<reference evidence="7 8" key="1">
    <citation type="submission" date="2016-11" db="EMBL/GenBank/DDBJ databases">
        <authorList>
            <person name="Jaros S."/>
            <person name="Januszkiewicz K."/>
            <person name="Wedrychowicz H."/>
        </authorList>
    </citation>
    <scope>NUCLEOTIDE SEQUENCE [LARGE SCALE GENOMIC DNA]</scope>
    <source>
        <strain evidence="7 8">DSM 18899</strain>
    </source>
</reference>
<protein>
    <recommendedName>
        <fullName evidence="2">acetylglutamate kinase</fullName>
        <ecNumber evidence="2">2.7.2.8</ecNumber>
    </recommendedName>
</protein>
<dbReference type="Proteomes" id="UP000186513">
    <property type="component" value="Unassembled WGS sequence"/>
</dbReference>
<name>A0A1K2HNJ9_9NEIS</name>
<dbReference type="Gene3D" id="3.40.1160.10">
    <property type="entry name" value="Acetylglutamate kinase-like"/>
    <property type="match status" value="1"/>
</dbReference>
<gene>
    <name evidence="7" type="ORF">SAMN02745887_02817</name>
</gene>
<dbReference type="RefSeq" id="WP_072429310.1">
    <property type="nucleotide sequence ID" value="NZ_FPKR01000011.1"/>
</dbReference>
<keyword evidence="3" id="KW-0808">Transferase</keyword>
<dbReference type="AlphaFoldDB" id="A0A1K2HNJ9"/>
<evidence type="ECO:0000313" key="7">
    <source>
        <dbReference type="EMBL" id="SFZ78145.1"/>
    </source>
</evidence>
<keyword evidence="7" id="KW-0418">Kinase</keyword>